<dbReference type="EMBL" id="QJSP01000012">
    <property type="protein sequence ID" value="PYE14595.1"/>
    <property type="molecule type" value="Genomic_DNA"/>
</dbReference>
<feature type="transmembrane region" description="Helical" evidence="6">
    <location>
        <begin position="332"/>
        <end position="352"/>
    </location>
</feature>
<gene>
    <name evidence="8" type="ORF">DFR67_11256</name>
</gene>
<evidence type="ECO:0000256" key="4">
    <source>
        <dbReference type="ARBA" id="ARBA00022989"/>
    </source>
</evidence>
<keyword evidence="2" id="KW-1003">Cell membrane</keyword>
<feature type="transmembrane region" description="Helical" evidence="6">
    <location>
        <begin position="153"/>
        <end position="174"/>
    </location>
</feature>
<dbReference type="OrthoDB" id="594838at2"/>
<keyword evidence="9" id="KW-1185">Reference proteome</keyword>
<dbReference type="GO" id="GO:0055091">
    <property type="term" value="P:phospholipid homeostasis"/>
    <property type="evidence" value="ECO:0007669"/>
    <property type="project" value="TreeGrafter"/>
</dbReference>
<feature type="transmembrane region" description="Helical" evidence="6">
    <location>
        <begin position="121"/>
        <end position="141"/>
    </location>
</feature>
<keyword evidence="5 6" id="KW-0472">Membrane</keyword>
<evidence type="ECO:0000313" key="8">
    <source>
        <dbReference type="EMBL" id="PYE14595.1"/>
    </source>
</evidence>
<keyword evidence="4 6" id="KW-1133">Transmembrane helix</keyword>
<name>A0A318RDR0_WILLI</name>
<sequence length="710" mass="77347">MSTTDIPSEAPPSEPAAPSPLAKVLGAITWTARKVPFTTTVVVAIIVIGIVTGALWETVGDKSWFNDIAYGYPPLAESKWWTPLSGMLFKSSPLSYLFITLLFAIFVGWSEWLLGTVRVAFVTIAGQLIGVLGAIAFIAVFRPTSWAWVDHLAEVRDVGVTTAIVAAIAAASATLKSPWRLRVRAVLLAYVAISFLFEGKLADVTHLIAVVVMLIIGERFFSKSESGVLPRTRQEIRMISFLGLVLIGVVNIAVAVFPGDGPFGPTDSNDSLSWGSIVSVLIVLLIADQLRRGRKWAWWVTVVYGVLYIALLVLVLIAVITSSFEGKGAVTVGTGLLWIVELTLLFGGRYAFTVPLNSRKAMAGMGGSNPAEQVRSLLKKYGGSTMSWMITWENNQYAFTKDGEGVIGYQRPAGTVLALADPVCAPEKLEETIREFTDMADNSARIPCWFSVSEATASIARGMGWRTLQIAEDTIIDLPTLAFKGKPWQDIRSALNRAKKEGIAFKLTTLKDEPFAVVAQVRAISEEWVGDKGLPEMGFTLGSVEEALDPEVRVALAIDDTGSVHGVLSWLPVFGSGDTMRGWTLDVMRRRDDGFRPCIEFLIASSALAFKAEGAEILSLSGAPLARAEDDTSEVVAMDRMLDMMGAAMEPFYGFRSLHAFKMKFQPRYEPVYMCFRDEGDLPRIGVALTRAYLPNATAGQMIKLATTRE</sequence>
<reference evidence="8 9" key="1">
    <citation type="submission" date="2018-06" db="EMBL/GenBank/DDBJ databases">
        <title>Genomic Encyclopedia of Type Strains, Phase IV (KMG-IV): sequencing the most valuable type-strain genomes for metagenomic binning, comparative biology and taxonomic classification.</title>
        <authorList>
            <person name="Goeker M."/>
        </authorList>
    </citation>
    <scope>NUCLEOTIDE SEQUENCE [LARGE SCALE GENOMIC DNA]</scope>
    <source>
        <strain evidence="8 9">DSM 45521</strain>
    </source>
</reference>
<feature type="transmembrane region" description="Helical" evidence="6">
    <location>
        <begin position="296"/>
        <end position="320"/>
    </location>
</feature>
<dbReference type="GO" id="GO:0016755">
    <property type="term" value="F:aminoacyltransferase activity"/>
    <property type="evidence" value="ECO:0007669"/>
    <property type="project" value="TreeGrafter"/>
</dbReference>
<dbReference type="Proteomes" id="UP000247591">
    <property type="component" value="Unassembled WGS sequence"/>
</dbReference>
<evidence type="ECO:0000256" key="5">
    <source>
        <dbReference type="ARBA" id="ARBA00023136"/>
    </source>
</evidence>
<dbReference type="AlphaFoldDB" id="A0A318RDR0"/>
<evidence type="ECO:0000313" key="9">
    <source>
        <dbReference type="Proteomes" id="UP000247591"/>
    </source>
</evidence>
<feature type="transmembrane region" description="Helical" evidence="6">
    <location>
        <begin position="94"/>
        <end position="114"/>
    </location>
</feature>
<dbReference type="PANTHER" id="PTHR34697">
    <property type="entry name" value="PHOSPHATIDYLGLYCEROL LYSYLTRANSFERASE"/>
    <property type="match status" value="1"/>
</dbReference>
<evidence type="ECO:0000256" key="1">
    <source>
        <dbReference type="ARBA" id="ARBA00004651"/>
    </source>
</evidence>
<evidence type="ECO:0000259" key="7">
    <source>
        <dbReference type="Pfam" id="PF09924"/>
    </source>
</evidence>
<evidence type="ECO:0000256" key="2">
    <source>
        <dbReference type="ARBA" id="ARBA00022475"/>
    </source>
</evidence>
<dbReference type="InterPro" id="IPR035952">
    <property type="entry name" value="Rhomboid-like_sf"/>
</dbReference>
<proteinExistence type="predicted"/>
<feature type="domain" description="Phosphatidylglycerol lysyltransferase C-terminal" evidence="7">
    <location>
        <begin position="375"/>
        <end position="676"/>
    </location>
</feature>
<evidence type="ECO:0000256" key="3">
    <source>
        <dbReference type="ARBA" id="ARBA00022692"/>
    </source>
</evidence>
<feature type="transmembrane region" description="Helical" evidence="6">
    <location>
        <begin position="271"/>
        <end position="287"/>
    </location>
</feature>
<organism evidence="8 9">
    <name type="scientific">Williamsia limnetica</name>
    <dbReference type="NCBI Taxonomy" id="882452"/>
    <lineage>
        <taxon>Bacteria</taxon>
        <taxon>Bacillati</taxon>
        <taxon>Actinomycetota</taxon>
        <taxon>Actinomycetes</taxon>
        <taxon>Mycobacteriales</taxon>
        <taxon>Nocardiaceae</taxon>
        <taxon>Williamsia</taxon>
    </lineage>
</organism>
<dbReference type="SUPFAM" id="SSF144091">
    <property type="entry name" value="Rhomboid-like"/>
    <property type="match status" value="1"/>
</dbReference>
<dbReference type="PANTHER" id="PTHR34697:SF2">
    <property type="entry name" value="PHOSPHATIDYLGLYCEROL LYSYLTRANSFERASE"/>
    <property type="match status" value="1"/>
</dbReference>
<dbReference type="RefSeq" id="WP_110471242.1">
    <property type="nucleotide sequence ID" value="NZ_QJSP01000012.1"/>
</dbReference>
<dbReference type="InterPro" id="IPR024320">
    <property type="entry name" value="LPG_synthase_C"/>
</dbReference>
<comment type="caution">
    <text evidence="8">The sequence shown here is derived from an EMBL/GenBank/DDBJ whole genome shotgun (WGS) entry which is preliminary data.</text>
</comment>
<dbReference type="Pfam" id="PF09924">
    <property type="entry name" value="LPG_synthase_C"/>
    <property type="match status" value="1"/>
</dbReference>
<dbReference type="Gene3D" id="1.20.1540.10">
    <property type="entry name" value="Rhomboid-like"/>
    <property type="match status" value="1"/>
</dbReference>
<dbReference type="InterPro" id="IPR051211">
    <property type="entry name" value="PG_lysyltransferase"/>
</dbReference>
<accession>A0A318RDR0</accession>
<keyword evidence="3 6" id="KW-0812">Transmembrane</keyword>
<feature type="transmembrane region" description="Helical" evidence="6">
    <location>
        <begin position="35"/>
        <end position="56"/>
    </location>
</feature>
<comment type="subcellular location">
    <subcellularLocation>
        <location evidence="1">Cell membrane</location>
        <topology evidence="1">Multi-pass membrane protein</topology>
    </subcellularLocation>
</comment>
<protein>
    <submittedName>
        <fullName evidence="8">Uncharacterized protein DUF2156</fullName>
    </submittedName>
</protein>
<dbReference type="GO" id="GO:0005886">
    <property type="term" value="C:plasma membrane"/>
    <property type="evidence" value="ECO:0007669"/>
    <property type="project" value="UniProtKB-SubCell"/>
</dbReference>
<feature type="transmembrane region" description="Helical" evidence="6">
    <location>
        <begin position="241"/>
        <end position="259"/>
    </location>
</feature>
<evidence type="ECO:0000256" key="6">
    <source>
        <dbReference type="SAM" id="Phobius"/>
    </source>
</evidence>